<dbReference type="Gene3D" id="3.40.50.12140">
    <property type="entry name" value="Domain of unknown function DUF4159"/>
    <property type="match status" value="1"/>
</dbReference>
<name>A0A6N8DQA1_RHOAC</name>
<feature type="transmembrane region" description="Helical" evidence="1">
    <location>
        <begin position="6"/>
        <end position="24"/>
    </location>
</feature>
<proteinExistence type="predicted"/>
<feature type="domain" description="DUF4159" evidence="3">
    <location>
        <begin position="676"/>
        <end position="890"/>
    </location>
</feature>
<feature type="transmembrane region" description="Helical" evidence="1">
    <location>
        <begin position="56"/>
        <end position="75"/>
    </location>
</feature>
<evidence type="ECO:0000256" key="1">
    <source>
        <dbReference type="SAM" id="Phobius"/>
    </source>
</evidence>
<dbReference type="RefSeq" id="WP_155447466.1">
    <property type="nucleotide sequence ID" value="NZ_JAOQNR010000019.1"/>
</dbReference>
<accession>A0A6N8DQA1</accession>
<dbReference type="EMBL" id="WNKS01000021">
    <property type="protein sequence ID" value="MTV32782.1"/>
    <property type="molecule type" value="Genomic_DNA"/>
</dbReference>
<dbReference type="Pfam" id="PF07584">
    <property type="entry name" value="BatA"/>
    <property type="match status" value="1"/>
</dbReference>
<dbReference type="NCBIfam" id="TIGR02226">
    <property type="entry name" value="two_anch"/>
    <property type="match status" value="1"/>
</dbReference>
<dbReference type="InterPro" id="IPR029062">
    <property type="entry name" value="Class_I_gatase-like"/>
</dbReference>
<dbReference type="InterPro" id="IPR025297">
    <property type="entry name" value="DUF4159"/>
</dbReference>
<keyword evidence="1" id="KW-0812">Transmembrane</keyword>
<dbReference type="OrthoDB" id="9773014at2"/>
<dbReference type="PANTHER" id="PTHR37464">
    <property type="entry name" value="BLL2463 PROTEIN"/>
    <property type="match status" value="1"/>
</dbReference>
<sequence>MSWVFASPWILLALAGLPALYVLLRVTPPPPRQVAFPPLRLILDERRDDATPARTPWWLLLLRMALAALIVLAMAGPSLVPSGASAGRGPLLLLIDNFWTAAPDWAARQAAATKLLDDAARENRPAAVLGLAEKPFVTLEDPGAALARLRALVPRPWLPARAQTLFAIEAFLREHGGEAAWLSDGQQDADGRAFAGKLSALTPGAAILTGDRPPRAITGARNISDALEIDVLRAPNGAPEGLVRAFDAHGAALGDAPFSFGTEDRAVARLTLPLQLRNDVARLALVGEASAGGVFLLDSGARRRRVGLIGGAKADQPLLSPLYYLRKALSPYADLREEKPGETDPIGRIIGEGADVLVLADMTLAPDAREKLKKFLDAGGTVVRFAGPRLASAPDDLLPVKLRRGGRTLGGALSWDKPKTLAPFDETSPFAGLAPPADANVNRQILAEPEPGLPQKTWARLADGTPLVTAEPRGAGTLVLFHIAAESSWSNLPLSGLFVDMLKKILARAGAVGPAAEAQAEGLLPVLKNLDGFGVLGPPSAEARALPKGDVTPDAEHPPGYYGSQEAPRALNTFADGAFKPLDISGLNLRPQSFAAPRAVDLRGPLLLAAVLLALADAFASFWIGGAWRRQAAPAALALLFILAPPPVQAQQGGIPSRVGPSNSDKWFAPALNTSLAYVVTGDAHADRISAQGLKSLSDTLSQRTSFNPGPPRAVDPARDELAFYPMIYWPVSADAPQPSAQAAQKIAAYMKQGGLMLFDTRDAGQQYGGESTPAQDWLKIFLQKLDPPPLAPAPKNHVIYRTFYLLDGLAGRSENGPTYIEALPPETEGEKAPARAGDGVSPLIIASTDLAAGWASDQWGEALYPGGSDAIRTHELALRGGVNIVMYTLTGNYKADQVHVPELLERLGQ</sequence>
<evidence type="ECO:0000313" key="5">
    <source>
        <dbReference type="Proteomes" id="UP000439113"/>
    </source>
</evidence>
<evidence type="ECO:0000259" key="2">
    <source>
        <dbReference type="Pfam" id="PF07584"/>
    </source>
</evidence>
<feature type="domain" description="Aerotolerance regulator N-terminal" evidence="2">
    <location>
        <begin position="4"/>
        <end position="77"/>
    </location>
</feature>
<keyword evidence="1" id="KW-0472">Membrane</keyword>
<dbReference type="AlphaFoldDB" id="A0A6N8DQA1"/>
<comment type="caution">
    <text evidence="4">The sequence shown here is derived from an EMBL/GenBank/DDBJ whole genome shotgun (WGS) entry which is preliminary data.</text>
</comment>
<dbReference type="InterPro" id="IPR011933">
    <property type="entry name" value="Double_TM_dom"/>
</dbReference>
<evidence type="ECO:0000259" key="3">
    <source>
        <dbReference type="Pfam" id="PF13709"/>
    </source>
</evidence>
<evidence type="ECO:0000313" key="4">
    <source>
        <dbReference type="EMBL" id="MTV32782.1"/>
    </source>
</evidence>
<dbReference type="PANTHER" id="PTHR37464:SF1">
    <property type="entry name" value="BLL2463 PROTEIN"/>
    <property type="match status" value="1"/>
</dbReference>
<protein>
    <submittedName>
        <fullName evidence="4">DUF4159 domain-containing protein</fullName>
    </submittedName>
</protein>
<reference evidence="4 5" key="1">
    <citation type="submission" date="2019-11" db="EMBL/GenBank/DDBJ databases">
        <title>Whole-genome sequence of a Rhodoblastus acidophilus DSM 142.</title>
        <authorList>
            <person name="Kyndt J.A."/>
            <person name="Meyer T.E."/>
        </authorList>
    </citation>
    <scope>NUCLEOTIDE SEQUENCE [LARGE SCALE GENOMIC DNA]</scope>
    <source>
        <strain evidence="4 5">DSM 142</strain>
    </source>
</reference>
<organism evidence="4 5">
    <name type="scientific">Rhodoblastus acidophilus</name>
    <name type="common">Rhodopseudomonas acidophila</name>
    <dbReference type="NCBI Taxonomy" id="1074"/>
    <lineage>
        <taxon>Bacteria</taxon>
        <taxon>Pseudomonadati</taxon>
        <taxon>Pseudomonadota</taxon>
        <taxon>Alphaproteobacteria</taxon>
        <taxon>Hyphomicrobiales</taxon>
        <taxon>Rhodoblastaceae</taxon>
        <taxon>Rhodoblastus</taxon>
    </lineage>
</organism>
<dbReference type="CDD" id="cd03143">
    <property type="entry name" value="A4_beta-galactosidase_middle_domain"/>
    <property type="match status" value="1"/>
</dbReference>
<keyword evidence="1" id="KW-1133">Transmembrane helix</keyword>
<gene>
    <name evidence="4" type="ORF">GJ654_17505</name>
</gene>
<dbReference type="Proteomes" id="UP000439113">
    <property type="component" value="Unassembled WGS sequence"/>
</dbReference>
<dbReference type="SUPFAM" id="SSF52317">
    <property type="entry name" value="Class I glutamine amidotransferase-like"/>
    <property type="match status" value="1"/>
</dbReference>
<dbReference type="Pfam" id="PF13709">
    <property type="entry name" value="DUF4159"/>
    <property type="match status" value="1"/>
</dbReference>
<dbReference type="InterPro" id="IPR024163">
    <property type="entry name" value="Aerotolerance_reg_N"/>
</dbReference>